<protein>
    <recommendedName>
        <fullName evidence="3">RHS repeat-associated core domain-containing protein</fullName>
    </recommendedName>
</protein>
<keyword evidence="2" id="KW-1185">Reference proteome</keyword>
<name>A0AAU6WTS3_9FLAO</name>
<sequence>MKSSVTDEDGNTTVEFKNGEGQIILVRKNDGAQDVDTYYLYNEYGQLAYVIPPLAANKTLDPVTLDKLCYQYRYDGMGKMVEKKYRAKAGNM</sequence>
<evidence type="ECO:0008006" key="3">
    <source>
        <dbReference type="Google" id="ProtNLM"/>
    </source>
</evidence>
<accession>A0AAU6WTS3</accession>
<dbReference type="RefSeq" id="WP_345767396.1">
    <property type="nucleotide sequence ID" value="NZ_CP154834.1"/>
</dbReference>
<proteinExistence type="predicted"/>
<dbReference type="AlphaFoldDB" id="A0AAU6WTS3"/>
<dbReference type="Proteomes" id="UP001463665">
    <property type="component" value="Chromosome"/>
</dbReference>
<dbReference type="EMBL" id="CP154834">
    <property type="protein sequence ID" value="XAO75849.1"/>
    <property type="molecule type" value="Genomic_DNA"/>
</dbReference>
<organism evidence="1 2">
    <name type="scientific">Chryseobacterium endophyticum</name>
    <dbReference type="NCBI Taxonomy" id="1854762"/>
    <lineage>
        <taxon>Bacteria</taxon>
        <taxon>Pseudomonadati</taxon>
        <taxon>Bacteroidota</taxon>
        <taxon>Flavobacteriia</taxon>
        <taxon>Flavobacteriales</taxon>
        <taxon>Weeksellaceae</taxon>
        <taxon>Chryseobacterium group</taxon>
        <taxon>Chryseobacterium</taxon>
    </lineage>
</organism>
<reference evidence="1 2" key="1">
    <citation type="submission" date="2024-04" db="EMBL/GenBank/DDBJ databases">
        <title>Genome sequencing and assembly of rice foliar adapted Chryseobacterium endophyticum OsEnb-ALM-A6.</title>
        <authorList>
            <person name="Kumar S."/>
            <person name="Javed M."/>
            <person name="Chouhan V."/>
            <person name="Charishma K."/>
            <person name="Patel A."/>
            <person name="Kumar M."/>
            <person name="Sahu K.P."/>
            <person name="Kumar A."/>
        </authorList>
    </citation>
    <scope>NUCLEOTIDE SEQUENCE [LARGE SCALE GENOMIC DNA]</scope>
    <source>
        <strain evidence="1 2">OsEnb-ALM-A6</strain>
    </source>
</reference>
<gene>
    <name evidence="1" type="ORF">AAFP95_08385</name>
</gene>
<evidence type="ECO:0000313" key="1">
    <source>
        <dbReference type="EMBL" id="XAO75849.1"/>
    </source>
</evidence>
<evidence type="ECO:0000313" key="2">
    <source>
        <dbReference type="Proteomes" id="UP001463665"/>
    </source>
</evidence>